<feature type="transmembrane region" description="Helical" evidence="9">
    <location>
        <begin position="398"/>
        <end position="417"/>
    </location>
</feature>
<feature type="transmembrane region" description="Helical" evidence="9">
    <location>
        <begin position="371"/>
        <end position="392"/>
    </location>
</feature>
<dbReference type="Gene3D" id="1.20.1250.20">
    <property type="entry name" value="MFS general substrate transporter like domains"/>
    <property type="match status" value="1"/>
</dbReference>
<keyword evidence="6" id="KW-0769">Symport</keyword>
<keyword evidence="12" id="KW-1185">Reference proteome</keyword>
<accession>A0ABS7TG79</accession>
<comment type="similarity">
    <text evidence="2">Belongs to the major facilitator superfamily. Metabolite:H+ Symporter (MHS) family (TC 2.A.1.6) family.</text>
</comment>
<sequence>MHTPIDHTALTRPQLKTLALASLGGALEFYDFVVFVFFATTMGALFFPADMPGWLKQVQTFGIFAAGYLARPLGGIVMAHFGDLSGRKRMFMLSILLMAIPTLLMGLLPTYAQIGVLAPILLLLLRILQGAAIGGEAPGAWVFVSEHVAPGRRNFACGALSLGLLAGILLGSLVALLVNANLDDAQLLAWGWRIPFVLGGVFGLLALHLRRQLHETPVFAQLQAQKQLAAGLPLKSVLRDHGTAVIIGMLLTWLLTAAVVVTILMMPTFLQSMGVSRSDALTGNALAVLAAMAANLIAGALADRFGAGRVLALWSVLLGAAFFAFYQSAQAGEYSHLLYALAGSAVGLTAMIPAIALGGFPASVRFSGLSFAYNVAYAIAGGLTPVLLSLAMKGNPSAPLHYMLAMAALGLVLGVLVQLRQPRTVTASAPLPPAG</sequence>
<feature type="domain" description="Major facilitator superfamily (MFS) profile" evidence="10">
    <location>
        <begin position="17"/>
        <end position="425"/>
    </location>
</feature>
<evidence type="ECO:0000313" key="12">
    <source>
        <dbReference type="Proteomes" id="UP001430290"/>
    </source>
</evidence>
<dbReference type="PANTHER" id="PTHR43528:SF7">
    <property type="entry name" value="MFS TRANSPORTER"/>
    <property type="match status" value="1"/>
</dbReference>
<dbReference type="EMBL" id="JAIQDJ010000007">
    <property type="protein sequence ID" value="MBZ4186820.1"/>
    <property type="molecule type" value="Genomic_DNA"/>
</dbReference>
<evidence type="ECO:0000256" key="5">
    <source>
        <dbReference type="ARBA" id="ARBA00022692"/>
    </source>
</evidence>
<dbReference type="SUPFAM" id="SSF103473">
    <property type="entry name" value="MFS general substrate transporter"/>
    <property type="match status" value="1"/>
</dbReference>
<dbReference type="InterPro" id="IPR011701">
    <property type="entry name" value="MFS"/>
</dbReference>
<dbReference type="RefSeq" id="WP_223629498.1">
    <property type="nucleotide sequence ID" value="NZ_JAIQDJ010000007.1"/>
</dbReference>
<evidence type="ECO:0000256" key="4">
    <source>
        <dbReference type="ARBA" id="ARBA00022475"/>
    </source>
</evidence>
<dbReference type="InterPro" id="IPR036259">
    <property type="entry name" value="MFS_trans_sf"/>
</dbReference>
<dbReference type="InterPro" id="IPR020846">
    <property type="entry name" value="MFS_dom"/>
</dbReference>
<gene>
    <name evidence="11" type="ORF">K7B09_10870</name>
</gene>
<feature type="transmembrane region" description="Helical" evidence="9">
    <location>
        <begin position="244"/>
        <end position="265"/>
    </location>
</feature>
<keyword evidence="5 9" id="KW-0812">Transmembrane</keyword>
<keyword evidence="4" id="KW-1003">Cell membrane</keyword>
<evidence type="ECO:0000256" key="6">
    <source>
        <dbReference type="ARBA" id="ARBA00022847"/>
    </source>
</evidence>
<dbReference type="PANTHER" id="PTHR43528">
    <property type="entry name" value="ALPHA-KETOGLUTARATE PERMEASE"/>
    <property type="match status" value="1"/>
</dbReference>
<keyword evidence="8 9" id="KW-0472">Membrane</keyword>
<evidence type="ECO:0000256" key="7">
    <source>
        <dbReference type="ARBA" id="ARBA00022989"/>
    </source>
</evidence>
<comment type="caution">
    <text evidence="11">The sequence shown here is derived from an EMBL/GenBank/DDBJ whole genome shotgun (WGS) entry which is preliminary data.</text>
</comment>
<protein>
    <submittedName>
        <fullName evidence="11">MFS transporter</fullName>
    </submittedName>
</protein>
<keyword evidence="7 9" id="KW-1133">Transmembrane helix</keyword>
<evidence type="ECO:0000256" key="1">
    <source>
        <dbReference type="ARBA" id="ARBA00004651"/>
    </source>
</evidence>
<evidence type="ECO:0000256" key="8">
    <source>
        <dbReference type="ARBA" id="ARBA00023136"/>
    </source>
</evidence>
<evidence type="ECO:0000259" key="10">
    <source>
        <dbReference type="PROSITE" id="PS50850"/>
    </source>
</evidence>
<feature type="transmembrane region" description="Helical" evidence="9">
    <location>
        <begin position="120"/>
        <end position="143"/>
    </location>
</feature>
<evidence type="ECO:0000313" key="11">
    <source>
        <dbReference type="EMBL" id="MBZ4186820.1"/>
    </source>
</evidence>
<evidence type="ECO:0000256" key="2">
    <source>
        <dbReference type="ARBA" id="ARBA00008240"/>
    </source>
</evidence>
<feature type="transmembrane region" description="Helical" evidence="9">
    <location>
        <begin position="93"/>
        <end position="114"/>
    </location>
</feature>
<dbReference type="PROSITE" id="PS00217">
    <property type="entry name" value="SUGAR_TRANSPORT_2"/>
    <property type="match status" value="1"/>
</dbReference>
<feature type="transmembrane region" description="Helical" evidence="9">
    <location>
        <begin position="155"/>
        <end position="178"/>
    </location>
</feature>
<name>A0ABS7TG79_9GAMM</name>
<feature type="transmembrane region" description="Helical" evidence="9">
    <location>
        <begin position="190"/>
        <end position="209"/>
    </location>
</feature>
<organism evidence="11 12">
    <name type="scientific">Thermomonas beijingensis</name>
    <dbReference type="NCBI Taxonomy" id="2872701"/>
    <lineage>
        <taxon>Bacteria</taxon>
        <taxon>Pseudomonadati</taxon>
        <taxon>Pseudomonadota</taxon>
        <taxon>Gammaproteobacteria</taxon>
        <taxon>Lysobacterales</taxon>
        <taxon>Lysobacteraceae</taxon>
        <taxon>Thermomonas</taxon>
    </lineage>
</organism>
<evidence type="ECO:0000256" key="3">
    <source>
        <dbReference type="ARBA" id="ARBA00022448"/>
    </source>
</evidence>
<feature type="transmembrane region" description="Helical" evidence="9">
    <location>
        <begin position="338"/>
        <end position="359"/>
    </location>
</feature>
<dbReference type="Pfam" id="PF07690">
    <property type="entry name" value="MFS_1"/>
    <property type="match status" value="1"/>
</dbReference>
<dbReference type="InterPro" id="IPR051084">
    <property type="entry name" value="H+-coupled_symporters"/>
</dbReference>
<dbReference type="InterPro" id="IPR005829">
    <property type="entry name" value="Sugar_transporter_CS"/>
</dbReference>
<proteinExistence type="inferred from homology"/>
<keyword evidence="3" id="KW-0813">Transport</keyword>
<feature type="transmembrane region" description="Helical" evidence="9">
    <location>
        <begin position="309"/>
        <end position="326"/>
    </location>
</feature>
<comment type="subcellular location">
    <subcellularLocation>
        <location evidence="1">Cell membrane</location>
        <topology evidence="1">Multi-pass membrane protein</topology>
    </subcellularLocation>
</comment>
<dbReference type="Proteomes" id="UP001430290">
    <property type="component" value="Unassembled WGS sequence"/>
</dbReference>
<dbReference type="PROSITE" id="PS50850">
    <property type="entry name" value="MFS"/>
    <property type="match status" value="1"/>
</dbReference>
<feature type="transmembrane region" description="Helical" evidence="9">
    <location>
        <begin position="285"/>
        <end position="302"/>
    </location>
</feature>
<feature type="transmembrane region" description="Helical" evidence="9">
    <location>
        <begin position="29"/>
        <end position="49"/>
    </location>
</feature>
<reference evidence="11" key="1">
    <citation type="submission" date="2021-09" db="EMBL/GenBank/DDBJ databases">
        <authorList>
            <person name="Wu T."/>
            <person name="Guo S.Z."/>
        </authorList>
    </citation>
    <scope>NUCLEOTIDE SEQUENCE</scope>
    <source>
        <strain evidence="11">RSS-23</strain>
    </source>
</reference>
<evidence type="ECO:0000256" key="9">
    <source>
        <dbReference type="SAM" id="Phobius"/>
    </source>
</evidence>
<feature type="transmembrane region" description="Helical" evidence="9">
    <location>
        <begin position="61"/>
        <end position="81"/>
    </location>
</feature>